<evidence type="ECO:0000313" key="7">
    <source>
        <dbReference type="EMBL" id="CAF4685916.1"/>
    </source>
</evidence>
<sequence>MNERCFPCGAHLDCSSCVRPLKSPCLRMFMSIRTLKSLSTDQNVCNVCRHSYIKWKSENSAFSAMLDHFENDIVVINDDANSDSYELMDVQVQADDSSRLTTVENPTLITTTNHQDRDFIFFSRNIWIPEGTRCCSGHLINNLLSKDAVDQIKPFSIRYQELSSSDVQLLLSKAQTLFENGKKRFSFDDPRDLNDDEYCLLTSLSRDHFTDFVQITSSSIIRPSCNRSIRTAVGIFLCKLRLGISNRLLACMFQIADKRTVSRIINSARQAIVKSFVPDNLGFGHVTREDVIGLHTTTIARELMSGGDSTDTAIIIIDGTNLYIQKSRNNEFQRTAFNLYKKRSLLKPMMIVTTTGYIVACIGPFMSDFNNNDAAIMKDILLRNTDHILSWLKEHDTLVVDRGLRDSIGVMKALVLEATMTSFLDGRRQFSVEEANESRCVTKIRWIVETANRRLKQFKYFANTIQNSSLVYLESDMSIACTLINHYQSPMTRSKLEDEEIGVQIMQLRQQKYQIQLLLEENNLIKRFPLWEIINHTEIIDGFPIMTQDDLGDLTFGVFQLKRARSYAEERCSTTNLTSDIAYSVHQCKIIPNLIRIPTQSAHSNRVTYHPTIHFTDQAILGWWCDCFTSARFLSCCSYIASAIWFLSHQRWQTQQYHMPLGEYKNLATDLMQVSDFYDPSDDDDSQRYTLT</sequence>
<comment type="caution">
    <text evidence="5">The sequence shown here is derived from an EMBL/GenBank/DDBJ whole genome shotgun (WGS) entry which is preliminary data.</text>
</comment>
<dbReference type="EMBL" id="CAJOBP010001409">
    <property type="protein sequence ID" value="CAF4282205.1"/>
    <property type="molecule type" value="Genomic_DNA"/>
</dbReference>
<evidence type="ECO:0000259" key="3">
    <source>
        <dbReference type="Pfam" id="PF13359"/>
    </source>
</evidence>
<evidence type="ECO:0000256" key="1">
    <source>
        <dbReference type="ARBA" id="ARBA00001968"/>
    </source>
</evidence>
<protein>
    <recommendedName>
        <fullName evidence="3">DDE Tnp4 domain-containing protein</fullName>
    </recommendedName>
</protein>
<dbReference type="Proteomes" id="UP000663862">
    <property type="component" value="Unassembled WGS sequence"/>
</dbReference>
<dbReference type="PANTHER" id="PTHR23080:SF133">
    <property type="entry name" value="SI:CH211-262I1.5-RELATED"/>
    <property type="match status" value="1"/>
</dbReference>
<name>A0A820SIR0_9BILA</name>
<dbReference type="Proteomes" id="UP000663873">
    <property type="component" value="Unassembled WGS sequence"/>
</dbReference>
<gene>
    <name evidence="5" type="ORF">HFQ381_LOCUS24127</name>
    <name evidence="7" type="ORF">QYT958_LOCUS16905</name>
    <name evidence="6" type="ORF">TSG867_LOCUS21080</name>
    <name evidence="4" type="ORF">UJA718_LOCUS11462</name>
</gene>
<dbReference type="PANTHER" id="PTHR23080">
    <property type="entry name" value="THAP DOMAIN PROTEIN"/>
    <property type="match status" value="1"/>
</dbReference>
<evidence type="ECO:0000313" key="8">
    <source>
        <dbReference type="Proteomes" id="UP000663851"/>
    </source>
</evidence>
<feature type="domain" description="DDE Tnp4" evidence="3">
    <location>
        <begin position="317"/>
        <end position="485"/>
    </location>
</feature>
<dbReference type="GO" id="GO:0046872">
    <property type="term" value="F:metal ion binding"/>
    <property type="evidence" value="ECO:0007669"/>
    <property type="project" value="UniProtKB-KW"/>
</dbReference>
<dbReference type="Pfam" id="PF13359">
    <property type="entry name" value="DDE_Tnp_4"/>
    <property type="match status" value="1"/>
</dbReference>
<evidence type="ECO:0000256" key="2">
    <source>
        <dbReference type="ARBA" id="ARBA00022723"/>
    </source>
</evidence>
<dbReference type="EMBL" id="CAJOBO010002499">
    <property type="protein sequence ID" value="CAF4454136.1"/>
    <property type="molecule type" value="Genomic_DNA"/>
</dbReference>
<accession>A0A820SIR0</accession>
<organism evidence="5 8">
    <name type="scientific">Rotaria socialis</name>
    <dbReference type="NCBI Taxonomy" id="392032"/>
    <lineage>
        <taxon>Eukaryota</taxon>
        <taxon>Metazoa</taxon>
        <taxon>Spiralia</taxon>
        <taxon>Gnathifera</taxon>
        <taxon>Rotifera</taxon>
        <taxon>Eurotatoria</taxon>
        <taxon>Bdelloidea</taxon>
        <taxon>Philodinida</taxon>
        <taxon>Philodinidae</taxon>
        <taxon>Rotaria</taxon>
    </lineage>
</organism>
<dbReference type="InterPro" id="IPR027806">
    <property type="entry name" value="HARBI1_dom"/>
</dbReference>
<evidence type="ECO:0000313" key="6">
    <source>
        <dbReference type="EMBL" id="CAF4500909.1"/>
    </source>
</evidence>
<evidence type="ECO:0000313" key="4">
    <source>
        <dbReference type="EMBL" id="CAF4282205.1"/>
    </source>
</evidence>
<keyword evidence="9" id="KW-1185">Reference proteome</keyword>
<proteinExistence type="predicted"/>
<evidence type="ECO:0000313" key="5">
    <source>
        <dbReference type="EMBL" id="CAF4454136.1"/>
    </source>
</evidence>
<dbReference type="EMBL" id="CAJOBR010002498">
    <property type="protein sequence ID" value="CAF4685916.1"/>
    <property type="molecule type" value="Genomic_DNA"/>
</dbReference>
<reference evidence="5" key="1">
    <citation type="submission" date="2021-02" db="EMBL/GenBank/DDBJ databases">
        <authorList>
            <person name="Nowell W R."/>
        </authorList>
    </citation>
    <scope>NUCLEOTIDE SEQUENCE</scope>
</reference>
<comment type="cofactor">
    <cofactor evidence="1">
        <name>a divalent metal cation</name>
        <dbReference type="ChEBI" id="CHEBI:60240"/>
    </cofactor>
</comment>
<evidence type="ECO:0000313" key="9">
    <source>
        <dbReference type="Proteomes" id="UP000663873"/>
    </source>
</evidence>
<dbReference type="EMBL" id="CAJOBQ010001601">
    <property type="protein sequence ID" value="CAF4500909.1"/>
    <property type="molecule type" value="Genomic_DNA"/>
</dbReference>
<dbReference type="Proteomes" id="UP000663851">
    <property type="component" value="Unassembled WGS sequence"/>
</dbReference>
<dbReference type="AlphaFoldDB" id="A0A820SIR0"/>
<dbReference type="Proteomes" id="UP000663848">
    <property type="component" value="Unassembled WGS sequence"/>
</dbReference>
<keyword evidence="2" id="KW-0479">Metal-binding</keyword>